<feature type="compositionally biased region" description="Basic and acidic residues" evidence="5">
    <location>
        <begin position="222"/>
        <end position="232"/>
    </location>
</feature>
<evidence type="ECO:0000313" key="8">
    <source>
        <dbReference type="EMBL" id="KAH7328809.1"/>
    </source>
</evidence>
<comment type="caution">
    <text evidence="8">The sequence shown here is derived from an EMBL/GenBank/DDBJ whole genome shotgun (WGS) entry which is preliminary data.</text>
</comment>
<dbReference type="PANTHER" id="PTHR15549">
    <property type="entry name" value="PAIRED IMMUNOGLOBULIN-LIKE TYPE 2 RECEPTOR"/>
    <property type="match status" value="1"/>
</dbReference>
<dbReference type="InterPro" id="IPR051694">
    <property type="entry name" value="Immunoregulatory_rcpt-like"/>
</dbReference>
<comment type="subcellular location">
    <subcellularLocation>
        <location evidence="1">Membrane</location>
        <topology evidence="1">Single-pass membrane protein</topology>
    </subcellularLocation>
</comment>
<evidence type="ECO:0000256" key="7">
    <source>
        <dbReference type="SAM" id="SignalP"/>
    </source>
</evidence>
<accession>A0A8K0T7Y0</accession>
<sequence>MVTLPTALQALLVMVLSSTTVSAIPAARLFSRQDNTCASNNLSSCPRELPDDFCCPSGNECIPLAGNTSALCCPEGSDCNQIQPIICDIELQNVENNLSAPIKTTVFDVELERCGGGNRCCPFGYSCDGNRCIRNEDQSEAPEGPSRPTSTSAGPSATATGTGTQSPPTATTSSDPISVVPSDEEGSSGINTGAVIGGVVGGCITLFLIAGIAFYCVRRQKRQDSHRNEKGSARSSNSRNKDRTSFSNIISDPILQSDSFRTDFIRKEPSERSFNDVPQIVLNRSSIPNPFDSPDMSAQSPVSFGSHNDEDNMRTGHVAGARLKPIRTMKGSDRKSRHVDPRFISREPSSESINIFADPGSVVRPTDPRRLTRGTTFTDLMDQADLGDVHRGRRPYVPGSTPRI</sequence>
<evidence type="ECO:0000256" key="6">
    <source>
        <dbReference type="SAM" id="Phobius"/>
    </source>
</evidence>
<organism evidence="8 9">
    <name type="scientific">Stachybotrys elegans</name>
    <dbReference type="NCBI Taxonomy" id="80388"/>
    <lineage>
        <taxon>Eukaryota</taxon>
        <taxon>Fungi</taxon>
        <taxon>Dikarya</taxon>
        <taxon>Ascomycota</taxon>
        <taxon>Pezizomycotina</taxon>
        <taxon>Sordariomycetes</taxon>
        <taxon>Hypocreomycetidae</taxon>
        <taxon>Hypocreales</taxon>
        <taxon>Stachybotryaceae</taxon>
        <taxon>Stachybotrys</taxon>
    </lineage>
</organism>
<feature type="region of interest" description="Disordered" evidence="5">
    <location>
        <begin position="222"/>
        <end position="250"/>
    </location>
</feature>
<keyword evidence="2 6" id="KW-0812">Transmembrane</keyword>
<keyword evidence="9" id="KW-1185">Reference proteome</keyword>
<keyword evidence="3 6" id="KW-1133">Transmembrane helix</keyword>
<dbReference type="GO" id="GO:0016020">
    <property type="term" value="C:membrane"/>
    <property type="evidence" value="ECO:0007669"/>
    <property type="project" value="UniProtKB-SubCell"/>
</dbReference>
<dbReference type="AlphaFoldDB" id="A0A8K0T7Y0"/>
<feature type="compositionally biased region" description="Low complexity" evidence="5">
    <location>
        <begin position="144"/>
        <end position="174"/>
    </location>
</feature>
<evidence type="ECO:0008006" key="10">
    <source>
        <dbReference type="Google" id="ProtNLM"/>
    </source>
</evidence>
<evidence type="ECO:0000256" key="3">
    <source>
        <dbReference type="ARBA" id="ARBA00022989"/>
    </source>
</evidence>
<gene>
    <name evidence="8" type="ORF">B0I35DRAFT_27463</name>
</gene>
<feature type="region of interest" description="Disordered" evidence="5">
    <location>
        <begin position="138"/>
        <end position="187"/>
    </location>
</feature>
<feature type="transmembrane region" description="Helical" evidence="6">
    <location>
        <begin position="194"/>
        <end position="217"/>
    </location>
</feature>
<dbReference type="Gene3D" id="1.20.5.510">
    <property type="entry name" value="Single helix bin"/>
    <property type="match status" value="1"/>
</dbReference>
<protein>
    <recommendedName>
        <fullName evidence="10">Mid2 domain-containing protein</fullName>
    </recommendedName>
</protein>
<reference evidence="8" key="1">
    <citation type="journal article" date="2021" name="Nat. Commun.">
        <title>Genetic determinants of endophytism in the Arabidopsis root mycobiome.</title>
        <authorList>
            <person name="Mesny F."/>
            <person name="Miyauchi S."/>
            <person name="Thiergart T."/>
            <person name="Pickel B."/>
            <person name="Atanasova L."/>
            <person name="Karlsson M."/>
            <person name="Huettel B."/>
            <person name="Barry K.W."/>
            <person name="Haridas S."/>
            <person name="Chen C."/>
            <person name="Bauer D."/>
            <person name="Andreopoulos W."/>
            <person name="Pangilinan J."/>
            <person name="LaButti K."/>
            <person name="Riley R."/>
            <person name="Lipzen A."/>
            <person name="Clum A."/>
            <person name="Drula E."/>
            <person name="Henrissat B."/>
            <person name="Kohler A."/>
            <person name="Grigoriev I.V."/>
            <person name="Martin F.M."/>
            <person name="Hacquard S."/>
        </authorList>
    </citation>
    <scope>NUCLEOTIDE SEQUENCE</scope>
    <source>
        <strain evidence="8">MPI-CAGE-CH-0235</strain>
    </source>
</reference>
<evidence type="ECO:0000256" key="1">
    <source>
        <dbReference type="ARBA" id="ARBA00004167"/>
    </source>
</evidence>
<proteinExistence type="predicted"/>
<evidence type="ECO:0000256" key="2">
    <source>
        <dbReference type="ARBA" id="ARBA00022692"/>
    </source>
</evidence>
<keyword evidence="7" id="KW-0732">Signal</keyword>
<feature type="signal peptide" evidence="7">
    <location>
        <begin position="1"/>
        <end position="23"/>
    </location>
</feature>
<evidence type="ECO:0000256" key="5">
    <source>
        <dbReference type="SAM" id="MobiDB-lite"/>
    </source>
</evidence>
<dbReference type="GO" id="GO:0071944">
    <property type="term" value="C:cell periphery"/>
    <property type="evidence" value="ECO:0007669"/>
    <property type="project" value="UniProtKB-ARBA"/>
</dbReference>
<dbReference type="Proteomes" id="UP000813444">
    <property type="component" value="Unassembled WGS sequence"/>
</dbReference>
<name>A0A8K0T7Y0_9HYPO</name>
<keyword evidence="4 6" id="KW-0472">Membrane</keyword>
<dbReference type="EMBL" id="JAGPNK010000001">
    <property type="protein sequence ID" value="KAH7328809.1"/>
    <property type="molecule type" value="Genomic_DNA"/>
</dbReference>
<evidence type="ECO:0000313" key="9">
    <source>
        <dbReference type="Proteomes" id="UP000813444"/>
    </source>
</evidence>
<feature type="chain" id="PRO_5035455358" description="Mid2 domain-containing protein" evidence="7">
    <location>
        <begin position="24"/>
        <end position="404"/>
    </location>
</feature>
<evidence type="ECO:0000256" key="4">
    <source>
        <dbReference type="ARBA" id="ARBA00023136"/>
    </source>
</evidence>
<dbReference type="OrthoDB" id="5338512at2759"/>